<evidence type="ECO:0008006" key="3">
    <source>
        <dbReference type="Google" id="ProtNLM"/>
    </source>
</evidence>
<sequence length="180" mass="20365">MKPGMKLAILLIGGLLVWGGIFFLACQREDPKERARAVAEKSLYSCVDCPESVNIKAVSKADSIFGRDYVTTEESMNIAMAMLKINEKVMQATDNMENFDFEDRSTSALMERQMSSLSALRSLVTVKDPNDKTQKPFNGWKVKIEYEAKNEDGTPYHSEYWFILDKEATCVVNSFEIPLL</sequence>
<reference evidence="2" key="1">
    <citation type="submission" date="2018-02" db="EMBL/GenBank/DDBJ databases">
        <authorList>
            <person name="Clavel T."/>
            <person name="Strowig T."/>
        </authorList>
    </citation>
    <scope>NUCLEOTIDE SEQUENCE [LARGE SCALE GENOMIC DNA]</scope>
    <source>
        <strain evidence="2">DSM 100764</strain>
    </source>
</reference>
<accession>A0A2V1IVI9</accession>
<name>A0A2V1IVI9_9BACT</name>
<dbReference type="EMBL" id="PUBV01000017">
    <property type="protein sequence ID" value="PWB06961.1"/>
    <property type="molecule type" value="Genomic_DNA"/>
</dbReference>
<dbReference type="PROSITE" id="PS51257">
    <property type="entry name" value="PROKAR_LIPOPROTEIN"/>
    <property type="match status" value="1"/>
</dbReference>
<organism evidence="1 2">
    <name type="scientific">Paramuribaculum intestinale</name>
    <dbReference type="NCBI Taxonomy" id="2094151"/>
    <lineage>
        <taxon>Bacteria</taxon>
        <taxon>Pseudomonadati</taxon>
        <taxon>Bacteroidota</taxon>
        <taxon>Bacteroidia</taxon>
        <taxon>Bacteroidales</taxon>
        <taxon>Muribaculaceae</taxon>
        <taxon>Paramuribaculum</taxon>
    </lineage>
</organism>
<dbReference type="Proteomes" id="UP000244925">
    <property type="component" value="Unassembled WGS sequence"/>
</dbReference>
<keyword evidence="2" id="KW-1185">Reference proteome</keyword>
<protein>
    <recommendedName>
        <fullName evidence="3">Lipoprotein</fullName>
    </recommendedName>
</protein>
<evidence type="ECO:0000313" key="2">
    <source>
        <dbReference type="Proteomes" id="UP000244925"/>
    </source>
</evidence>
<comment type="caution">
    <text evidence="1">The sequence shown here is derived from an EMBL/GenBank/DDBJ whole genome shotgun (WGS) entry which is preliminary data.</text>
</comment>
<evidence type="ECO:0000313" key="1">
    <source>
        <dbReference type="EMBL" id="PWB06961.1"/>
    </source>
</evidence>
<proteinExistence type="predicted"/>
<gene>
    <name evidence="1" type="ORF">C5O25_08680</name>
</gene>
<dbReference type="AlphaFoldDB" id="A0A2V1IVI9"/>